<dbReference type="EMBL" id="JAFIDN010000005">
    <property type="protein sequence ID" value="MBP3192606.1"/>
    <property type="molecule type" value="Genomic_DNA"/>
</dbReference>
<protein>
    <submittedName>
        <fullName evidence="1">Uncharacterized protein</fullName>
    </submittedName>
</protein>
<gene>
    <name evidence="1" type="ORF">NATSA_08015</name>
</gene>
<keyword evidence="2" id="KW-1185">Reference proteome</keyword>
<dbReference type="AlphaFoldDB" id="A0A8J7UTH1"/>
<evidence type="ECO:0000313" key="2">
    <source>
        <dbReference type="Proteomes" id="UP000673975"/>
    </source>
</evidence>
<proteinExistence type="predicted"/>
<evidence type="ECO:0000313" key="1">
    <source>
        <dbReference type="EMBL" id="MBP3192606.1"/>
    </source>
</evidence>
<dbReference type="Proteomes" id="UP000673975">
    <property type="component" value="Unassembled WGS sequence"/>
</dbReference>
<organism evidence="1 2">
    <name type="scientific">Natronogracilivirga saccharolytica</name>
    <dbReference type="NCBI Taxonomy" id="2812953"/>
    <lineage>
        <taxon>Bacteria</taxon>
        <taxon>Pseudomonadati</taxon>
        <taxon>Balneolota</taxon>
        <taxon>Balneolia</taxon>
        <taxon>Balneolales</taxon>
        <taxon>Cyclonatronaceae</taxon>
        <taxon>Natronogracilivirga</taxon>
    </lineage>
</organism>
<comment type="caution">
    <text evidence="1">The sequence shown here is derived from an EMBL/GenBank/DDBJ whole genome shotgun (WGS) entry which is preliminary data.</text>
</comment>
<name>A0A8J7UTH1_9BACT</name>
<dbReference type="RefSeq" id="WP_210511506.1">
    <property type="nucleotide sequence ID" value="NZ_JAFIDN010000005.1"/>
</dbReference>
<sequence length="82" mass="9755">MKRIIIDIDIQNILEIIKKRKGRISAFLARYLVREENVREEVERRVVDEVERNIKKTLKIKLNQEGIKARLNVRQADENTGK</sequence>
<accession>A0A8J7UTH1</accession>
<reference evidence="1" key="1">
    <citation type="submission" date="2021-02" db="EMBL/GenBank/DDBJ databases">
        <title>Natronogracilivirga saccharolytica gen. nov. sp. nov. a new anaerobic, haloalkiliphilic carbohydrate-fermenting bacterium from soda lake and proposing of Cyclonatronumiaceae fam. nov. in the phylum Balneolaeota.</title>
        <authorList>
            <person name="Zhilina T.N."/>
            <person name="Sorokin D.Y."/>
            <person name="Zavarzina D.G."/>
            <person name="Toshchakov S.V."/>
            <person name="Kublanov I.V."/>
        </authorList>
    </citation>
    <scope>NUCLEOTIDE SEQUENCE</scope>
    <source>
        <strain evidence="1">Z-1702</strain>
    </source>
</reference>